<proteinExistence type="predicted"/>
<feature type="region of interest" description="Disordered" evidence="1">
    <location>
        <begin position="1"/>
        <end position="29"/>
    </location>
</feature>
<evidence type="ECO:0000256" key="1">
    <source>
        <dbReference type="SAM" id="MobiDB-lite"/>
    </source>
</evidence>
<evidence type="ECO:0000256" key="2">
    <source>
        <dbReference type="SAM" id="Phobius"/>
    </source>
</evidence>
<keyword evidence="2" id="KW-0472">Membrane</keyword>
<sequence>MNRKKKQKIKHLSRVEEGSGDEGEGTGATKTEEHGIVLSFNSFLFALCSSFLSFLSSPPLHTTPFSFPFPLFLILPTSSHHSSSSLVIPHLSYLFLIIPSLIPHLFHPSNSPTFPLPISTIPLILRPLPLSTHSPHSSPPFPSSHFHIPSFSVPSPHFHPLPFPPFPSFSVPPHFIPLISLPPISILSHFHHSLNSPRPLPISTIPSFSIPPPISILSHLPSPFPSLFHHSPPISILPISIPHSRSPFSVSHLALVFLSPSPRPPLRKASLEVTLIFHCNSTHYSTRAASRPGTVPPKPRRSSEHTPTFSTFSSPETKLPPSFLASPKASPSSPGPSAAMTTTVTTGVLAGTAGGAGLAGLAVAGAGASLRGRRRGLEDAERPRVGASGGRDRMRHEAEQQHVMRTLSLLLLVVAVAYAVSRLRGARAKATTGPFAWSWLALGL</sequence>
<keyword evidence="2" id="KW-0812">Transmembrane</keyword>
<feature type="region of interest" description="Disordered" evidence="1">
    <location>
        <begin position="286"/>
        <end position="340"/>
    </location>
</feature>
<protein>
    <submittedName>
        <fullName evidence="3">Uncharacterized protein</fullName>
    </submittedName>
</protein>
<feature type="compositionally biased region" description="Low complexity" evidence="1">
    <location>
        <begin position="305"/>
        <end position="340"/>
    </location>
</feature>
<name>A0A3R7PCJ2_PENVA</name>
<dbReference type="Proteomes" id="UP000283509">
    <property type="component" value="Unassembled WGS sequence"/>
</dbReference>
<evidence type="ECO:0000313" key="3">
    <source>
        <dbReference type="EMBL" id="ROT81891.1"/>
    </source>
</evidence>
<gene>
    <name evidence="3" type="ORF">C7M84_024950</name>
</gene>
<dbReference type="AlphaFoldDB" id="A0A3R7PCJ2"/>
<feature type="region of interest" description="Disordered" evidence="1">
    <location>
        <begin position="373"/>
        <end position="399"/>
    </location>
</feature>
<feature type="compositionally biased region" description="Basic and acidic residues" evidence="1">
    <location>
        <begin position="375"/>
        <end position="399"/>
    </location>
</feature>
<organism evidence="3 4">
    <name type="scientific">Penaeus vannamei</name>
    <name type="common">Whiteleg shrimp</name>
    <name type="synonym">Litopenaeus vannamei</name>
    <dbReference type="NCBI Taxonomy" id="6689"/>
    <lineage>
        <taxon>Eukaryota</taxon>
        <taxon>Metazoa</taxon>
        <taxon>Ecdysozoa</taxon>
        <taxon>Arthropoda</taxon>
        <taxon>Crustacea</taxon>
        <taxon>Multicrustacea</taxon>
        <taxon>Malacostraca</taxon>
        <taxon>Eumalacostraca</taxon>
        <taxon>Eucarida</taxon>
        <taxon>Decapoda</taxon>
        <taxon>Dendrobranchiata</taxon>
        <taxon>Penaeoidea</taxon>
        <taxon>Penaeidae</taxon>
        <taxon>Penaeus</taxon>
    </lineage>
</organism>
<reference evidence="3 4" key="2">
    <citation type="submission" date="2019-01" db="EMBL/GenBank/DDBJ databases">
        <title>The decoding of complex shrimp genome reveals the adaptation for benthos swimmer, frequently molting mechanism and breeding impact on genome.</title>
        <authorList>
            <person name="Sun Y."/>
            <person name="Gao Y."/>
            <person name="Yu Y."/>
        </authorList>
    </citation>
    <scope>NUCLEOTIDE SEQUENCE [LARGE SCALE GENOMIC DNA]</scope>
    <source>
        <tissue evidence="3">Muscle</tissue>
    </source>
</reference>
<keyword evidence="2" id="KW-1133">Transmembrane helix</keyword>
<evidence type="ECO:0000313" key="4">
    <source>
        <dbReference type="Proteomes" id="UP000283509"/>
    </source>
</evidence>
<dbReference type="EMBL" id="QCYY01000907">
    <property type="protein sequence ID" value="ROT81891.1"/>
    <property type="molecule type" value="Genomic_DNA"/>
</dbReference>
<feature type="transmembrane region" description="Helical" evidence="2">
    <location>
        <begin position="402"/>
        <end position="420"/>
    </location>
</feature>
<accession>A0A3R7PCJ2</accession>
<comment type="caution">
    <text evidence="3">The sequence shown here is derived from an EMBL/GenBank/DDBJ whole genome shotgun (WGS) entry which is preliminary data.</text>
</comment>
<keyword evidence="4" id="KW-1185">Reference proteome</keyword>
<reference evidence="3 4" key="1">
    <citation type="submission" date="2018-04" db="EMBL/GenBank/DDBJ databases">
        <authorList>
            <person name="Zhang X."/>
            <person name="Yuan J."/>
            <person name="Li F."/>
            <person name="Xiang J."/>
        </authorList>
    </citation>
    <scope>NUCLEOTIDE SEQUENCE [LARGE SCALE GENOMIC DNA]</scope>
    <source>
        <tissue evidence="3">Muscle</tissue>
    </source>
</reference>
<feature type="compositionally biased region" description="Basic residues" evidence="1">
    <location>
        <begin position="1"/>
        <end position="12"/>
    </location>
</feature>